<dbReference type="Proteomes" id="UP000284824">
    <property type="component" value="Unassembled WGS sequence"/>
</dbReference>
<evidence type="ECO:0000313" key="2">
    <source>
        <dbReference type="Proteomes" id="UP000284824"/>
    </source>
</evidence>
<dbReference type="AlphaFoldDB" id="A0A438M5J5"/>
<accession>A0A438M5J5</accession>
<organism evidence="1 2">
    <name type="scientific">Nonomuraea polychroma</name>
    <dbReference type="NCBI Taxonomy" id="46176"/>
    <lineage>
        <taxon>Bacteria</taxon>
        <taxon>Bacillati</taxon>
        <taxon>Actinomycetota</taxon>
        <taxon>Actinomycetes</taxon>
        <taxon>Streptosporangiales</taxon>
        <taxon>Streptosporangiaceae</taxon>
        <taxon>Nonomuraea</taxon>
    </lineage>
</organism>
<protein>
    <submittedName>
        <fullName evidence="1">Uncharacterized protein</fullName>
    </submittedName>
</protein>
<comment type="caution">
    <text evidence="1">The sequence shown here is derived from an EMBL/GenBank/DDBJ whole genome shotgun (WGS) entry which is preliminary data.</text>
</comment>
<gene>
    <name evidence="1" type="ORF">EDD27_3595</name>
</gene>
<evidence type="ECO:0000313" key="1">
    <source>
        <dbReference type="EMBL" id="RVX41126.1"/>
    </source>
</evidence>
<proteinExistence type="predicted"/>
<keyword evidence="2" id="KW-1185">Reference proteome</keyword>
<name>A0A438M5J5_9ACTN</name>
<reference evidence="1 2" key="1">
    <citation type="submission" date="2019-01" db="EMBL/GenBank/DDBJ databases">
        <title>Sequencing the genomes of 1000 actinobacteria strains.</title>
        <authorList>
            <person name="Klenk H.-P."/>
        </authorList>
    </citation>
    <scope>NUCLEOTIDE SEQUENCE [LARGE SCALE GENOMIC DNA]</scope>
    <source>
        <strain evidence="1 2">DSM 43925</strain>
    </source>
</reference>
<dbReference type="EMBL" id="SAUN01000001">
    <property type="protein sequence ID" value="RVX41126.1"/>
    <property type="molecule type" value="Genomic_DNA"/>
</dbReference>
<sequence length="97" mass="10803">MPMSGSLLCRVIADGESGVTSHLCWPFRDYRCTSRFGEIAAAVNQPLSRQRADQLTKRDDFPQPLADLAAGKIWSAAAVRRWLATWERKSGRPRVSG</sequence>